<gene>
    <name evidence="1" type="ORF">ACE1CA_04025</name>
</gene>
<accession>A0ABV4WFD0</accession>
<evidence type="ECO:0008006" key="3">
    <source>
        <dbReference type="Google" id="ProtNLM"/>
    </source>
</evidence>
<dbReference type="Proteomes" id="UP001576780">
    <property type="component" value="Unassembled WGS sequence"/>
</dbReference>
<sequence>MSKLVNPNQPYTFSKIFELQIDAEDFVIEFGYTFERTRLNLPLYSGELDRLEELRSRIEEILPYVSLGSEASRREILISPVVLDLVHYTKAQLRIEYPLKVTEQLQGYLDYLLRTQTEILVIEAKREDLDYGFTQLTAEMIALDRWEKTSAQSILIGAVTTGKIWQFGRLNRVTKHIQQGLDIYRVPDDLDPLMRILVQTLIA</sequence>
<organism evidence="1 2">
    <name type="scientific">Floridaenema evergladense BLCC-F167</name>
    <dbReference type="NCBI Taxonomy" id="3153639"/>
    <lineage>
        <taxon>Bacteria</taxon>
        <taxon>Bacillati</taxon>
        <taxon>Cyanobacteriota</taxon>
        <taxon>Cyanophyceae</taxon>
        <taxon>Oscillatoriophycideae</taxon>
        <taxon>Aerosakkonematales</taxon>
        <taxon>Aerosakkonemataceae</taxon>
        <taxon>Floridanema</taxon>
        <taxon>Floridanema evergladense</taxon>
    </lineage>
</organism>
<evidence type="ECO:0000313" key="1">
    <source>
        <dbReference type="EMBL" id="MFB2833681.1"/>
    </source>
</evidence>
<reference evidence="1 2" key="1">
    <citation type="submission" date="2024-09" db="EMBL/GenBank/DDBJ databases">
        <title>Floridaenema gen nov. (Aerosakkonemataceae, Aerosakkonematales ord. nov., Cyanobacteria) from benthic tropical and subtropical fresh waters, with the description of four new species.</title>
        <authorList>
            <person name="Moretto J.A."/>
            <person name="Berthold D.E."/>
            <person name="Lefler F.W."/>
            <person name="Huang I.-S."/>
            <person name="Laughinghouse H. IV."/>
        </authorList>
    </citation>
    <scope>NUCLEOTIDE SEQUENCE [LARGE SCALE GENOMIC DNA]</scope>
    <source>
        <strain evidence="1 2">BLCC-F167</strain>
    </source>
</reference>
<dbReference type="RefSeq" id="WP_413266210.1">
    <property type="nucleotide sequence ID" value="NZ_JBHFNT010000044.1"/>
</dbReference>
<name>A0ABV4WFD0_9CYAN</name>
<comment type="caution">
    <text evidence="1">The sequence shown here is derived from an EMBL/GenBank/DDBJ whole genome shotgun (WGS) entry which is preliminary data.</text>
</comment>
<proteinExistence type="predicted"/>
<evidence type="ECO:0000313" key="2">
    <source>
        <dbReference type="Proteomes" id="UP001576780"/>
    </source>
</evidence>
<keyword evidence="2" id="KW-1185">Reference proteome</keyword>
<protein>
    <recommendedName>
        <fullName evidence="3">Type I restriction enzyme R protein N-terminal domain-containing protein</fullName>
    </recommendedName>
</protein>
<dbReference type="EMBL" id="JBHFNT010000044">
    <property type="protein sequence ID" value="MFB2833681.1"/>
    <property type="molecule type" value="Genomic_DNA"/>
</dbReference>